<evidence type="ECO:0000313" key="1">
    <source>
        <dbReference type="EMBL" id="EGE80119.2"/>
    </source>
</evidence>
<dbReference type="Proteomes" id="UP000007802">
    <property type="component" value="Unassembled WGS sequence"/>
</dbReference>
<accession>F2TA56</accession>
<gene>
    <name evidence="1" type="ORF">BDDG_03060</name>
</gene>
<dbReference type="AlphaFoldDB" id="F2TA56"/>
<organism evidence="1">
    <name type="scientific">Ajellomyces dermatitidis (strain ATCC 18188 / CBS 674.68)</name>
    <name type="common">Blastomyces dermatitidis</name>
    <dbReference type="NCBI Taxonomy" id="653446"/>
    <lineage>
        <taxon>Eukaryota</taxon>
        <taxon>Fungi</taxon>
        <taxon>Dikarya</taxon>
        <taxon>Ascomycota</taxon>
        <taxon>Pezizomycotina</taxon>
        <taxon>Eurotiomycetes</taxon>
        <taxon>Eurotiomycetidae</taxon>
        <taxon>Onygenales</taxon>
        <taxon>Ajellomycetaceae</taxon>
        <taxon>Blastomyces</taxon>
    </lineage>
</organism>
<proteinExistence type="predicted"/>
<dbReference type="EMBL" id="GG749418">
    <property type="protein sequence ID" value="EGE80119.2"/>
    <property type="molecule type" value="Genomic_DNA"/>
</dbReference>
<sequence length="103" mass="10976">MPPTGRDELVIRYTYKPAASKTPTGNKWETTMVAGPGSKIYKLIKSPHSSPSLTLRAAMDIFNEPVNARSLRPPRGAGACLVMLAKSLSPDGELAEALVGVQP</sequence>
<name>F2TA56_AJEDA</name>
<reference evidence="1" key="1">
    <citation type="submission" date="2010-03" db="EMBL/GenBank/DDBJ databases">
        <title>Annotation of Blastomyces dermatitidis strain ATCC 18188.</title>
        <authorList>
            <consortium name="The Broad Institute Genome Sequencing Platform"/>
            <consortium name="Broad Institute Genome Sequencing Center for Infectious Disease."/>
            <person name="Cuomo C."/>
            <person name="Klein B."/>
            <person name="Sullivan T."/>
            <person name="Heitman J."/>
            <person name="Young S."/>
            <person name="Zeng Q."/>
            <person name="Gargeya S."/>
            <person name="Alvarado L."/>
            <person name="Berlin A.M."/>
            <person name="Chapman S.B."/>
            <person name="Chen Z."/>
            <person name="Freedman E."/>
            <person name="Gellesch M."/>
            <person name="Goldberg J."/>
            <person name="Griggs A."/>
            <person name="Gujja S."/>
            <person name="Heilman E."/>
            <person name="Heiman D."/>
            <person name="Howarth C."/>
            <person name="Mehta T."/>
            <person name="Neiman D."/>
            <person name="Pearson M."/>
            <person name="Roberts A."/>
            <person name="Saif S."/>
            <person name="Shea T."/>
            <person name="Shenoy N."/>
            <person name="Sisk P."/>
            <person name="Stolte C."/>
            <person name="Sykes S."/>
            <person name="White J."/>
            <person name="Yandava C."/>
            <person name="Haas B."/>
            <person name="Nusbaum C."/>
            <person name="Birren B."/>
        </authorList>
    </citation>
    <scope>NUCLEOTIDE SEQUENCE [LARGE SCALE GENOMIC DNA]</scope>
    <source>
        <strain evidence="1">ATCC 18188</strain>
    </source>
</reference>
<dbReference type="HOGENOM" id="CLU_2209330_0_0_1"/>
<protein>
    <submittedName>
        <fullName evidence="1">Uncharacterized protein</fullName>
    </submittedName>
</protein>